<evidence type="ECO:0000256" key="1">
    <source>
        <dbReference type="ARBA" id="ARBA00000847"/>
    </source>
</evidence>
<gene>
    <name evidence="10" type="ORF">D3874_23675</name>
</gene>
<dbReference type="RefSeq" id="WP_119781656.1">
    <property type="nucleotide sequence ID" value="NZ_QYUK01000011.1"/>
</dbReference>
<reference evidence="10 11" key="1">
    <citation type="submission" date="2018-09" db="EMBL/GenBank/DDBJ databases">
        <authorList>
            <person name="Zhu H."/>
        </authorList>
    </citation>
    <scope>NUCLEOTIDE SEQUENCE [LARGE SCALE GENOMIC DNA]</scope>
    <source>
        <strain evidence="10 11">K1W22B-8</strain>
    </source>
</reference>
<dbReference type="CDD" id="cd03424">
    <property type="entry name" value="NUDIX_ADPRase_Nudt5_UGPPase_Nudt14"/>
    <property type="match status" value="1"/>
</dbReference>
<accession>A0A418WHX3</accession>
<dbReference type="PRINTS" id="PR00502">
    <property type="entry name" value="NUDIXFAMILY"/>
</dbReference>
<sequence length="178" mass="19653">MKPWKRLARRTVYQRPPFLAVHVDTVELPDGRIVEGFHRLEMPPYVVVLAETPAGELLLFHQYRHGLGAACLCLPGGMIDPGEAPEAAARRELREETGYTAENWRPVQSVVTMANMHGAWGHVFHATGARFVQAADSGDLEEAELRLMTRDELRAAIGAGRMPVANNLMAAALWLAGF</sequence>
<evidence type="ECO:0000256" key="2">
    <source>
        <dbReference type="ARBA" id="ARBA00001946"/>
    </source>
</evidence>
<dbReference type="InterPro" id="IPR015797">
    <property type="entry name" value="NUDIX_hydrolase-like_dom_sf"/>
</dbReference>
<evidence type="ECO:0000313" key="11">
    <source>
        <dbReference type="Proteomes" id="UP000284605"/>
    </source>
</evidence>
<dbReference type="OrthoDB" id="9806150at2"/>
<evidence type="ECO:0000256" key="3">
    <source>
        <dbReference type="ARBA" id="ARBA00007275"/>
    </source>
</evidence>
<evidence type="ECO:0000256" key="4">
    <source>
        <dbReference type="ARBA" id="ARBA00016377"/>
    </source>
</evidence>
<protein>
    <recommendedName>
        <fullName evidence="4">GDP-mannose pyrophosphatase</fullName>
    </recommendedName>
    <alternativeName>
        <fullName evidence="6">GDP-mannose hydrolase</fullName>
    </alternativeName>
    <alternativeName>
        <fullName evidence="7">GDPMK</fullName>
    </alternativeName>
</protein>
<evidence type="ECO:0000256" key="8">
    <source>
        <dbReference type="RuleBase" id="RU003476"/>
    </source>
</evidence>
<comment type="caution">
    <text evidence="10">The sequence shown here is derived from an EMBL/GenBank/DDBJ whole genome shotgun (WGS) entry which is preliminary data.</text>
</comment>
<dbReference type="InterPro" id="IPR020476">
    <property type="entry name" value="Nudix_hydrolase"/>
</dbReference>
<evidence type="ECO:0000256" key="7">
    <source>
        <dbReference type="ARBA" id="ARBA00032272"/>
    </source>
</evidence>
<dbReference type="Proteomes" id="UP000284605">
    <property type="component" value="Unassembled WGS sequence"/>
</dbReference>
<feature type="domain" description="Nudix hydrolase" evidence="9">
    <location>
        <begin position="40"/>
        <end position="177"/>
    </location>
</feature>
<evidence type="ECO:0000256" key="5">
    <source>
        <dbReference type="ARBA" id="ARBA00022801"/>
    </source>
</evidence>
<dbReference type="PROSITE" id="PS00893">
    <property type="entry name" value="NUDIX_BOX"/>
    <property type="match status" value="1"/>
</dbReference>
<keyword evidence="5 8" id="KW-0378">Hydrolase</keyword>
<dbReference type="InterPro" id="IPR020084">
    <property type="entry name" value="NUDIX_hydrolase_CS"/>
</dbReference>
<dbReference type="PROSITE" id="PS51462">
    <property type="entry name" value="NUDIX"/>
    <property type="match status" value="1"/>
</dbReference>
<dbReference type="PANTHER" id="PTHR11839">
    <property type="entry name" value="UDP/ADP-SUGAR PYROPHOSPHATASE"/>
    <property type="match status" value="1"/>
</dbReference>
<evidence type="ECO:0000259" key="9">
    <source>
        <dbReference type="PROSITE" id="PS51462"/>
    </source>
</evidence>
<dbReference type="GO" id="GO:0016462">
    <property type="term" value="F:pyrophosphatase activity"/>
    <property type="evidence" value="ECO:0007669"/>
    <property type="project" value="UniProtKB-ARBA"/>
</dbReference>
<keyword evidence="11" id="KW-1185">Reference proteome</keyword>
<dbReference type="PANTHER" id="PTHR11839:SF18">
    <property type="entry name" value="NUDIX HYDROLASE DOMAIN-CONTAINING PROTEIN"/>
    <property type="match status" value="1"/>
</dbReference>
<comment type="similarity">
    <text evidence="3">Belongs to the Nudix hydrolase family. NudK subfamily.</text>
</comment>
<dbReference type="Gene3D" id="3.90.79.10">
    <property type="entry name" value="Nucleoside Triphosphate Pyrophosphohydrolase"/>
    <property type="match status" value="1"/>
</dbReference>
<name>A0A418WHX3_9PROT</name>
<organism evidence="10 11">
    <name type="scientific">Oleomonas cavernae</name>
    <dbReference type="NCBI Taxonomy" id="2320859"/>
    <lineage>
        <taxon>Bacteria</taxon>
        <taxon>Pseudomonadati</taxon>
        <taxon>Pseudomonadota</taxon>
        <taxon>Alphaproteobacteria</taxon>
        <taxon>Acetobacterales</taxon>
        <taxon>Acetobacteraceae</taxon>
        <taxon>Oleomonas</taxon>
    </lineage>
</organism>
<dbReference type="GO" id="GO:0006753">
    <property type="term" value="P:nucleoside phosphate metabolic process"/>
    <property type="evidence" value="ECO:0007669"/>
    <property type="project" value="TreeGrafter"/>
</dbReference>
<dbReference type="AlphaFoldDB" id="A0A418WHX3"/>
<dbReference type="InterPro" id="IPR000086">
    <property type="entry name" value="NUDIX_hydrolase_dom"/>
</dbReference>
<dbReference type="EMBL" id="QYUK01000011">
    <property type="protein sequence ID" value="RJF89600.1"/>
    <property type="molecule type" value="Genomic_DNA"/>
</dbReference>
<comment type="cofactor">
    <cofactor evidence="2">
        <name>Mg(2+)</name>
        <dbReference type="ChEBI" id="CHEBI:18420"/>
    </cofactor>
</comment>
<evidence type="ECO:0000313" key="10">
    <source>
        <dbReference type="EMBL" id="RJF89600.1"/>
    </source>
</evidence>
<dbReference type="GO" id="GO:0019693">
    <property type="term" value="P:ribose phosphate metabolic process"/>
    <property type="evidence" value="ECO:0007669"/>
    <property type="project" value="TreeGrafter"/>
</dbReference>
<dbReference type="SUPFAM" id="SSF55811">
    <property type="entry name" value="Nudix"/>
    <property type="match status" value="1"/>
</dbReference>
<evidence type="ECO:0000256" key="6">
    <source>
        <dbReference type="ARBA" id="ARBA00032162"/>
    </source>
</evidence>
<proteinExistence type="inferred from homology"/>
<dbReference type="Pfam" id="PF00293">
    <property type="entry name" value="NUDIX"/>
    <property type="match status" value="1"/>
</dbReference>
<comment type="catalytic activity">
    <reaction evidence="1">
        <text>GDP-alpha-D-mannose + H2O = alpha-D-mannose 1-phosphate + GMP + 2 H(+)</text>
        <dbReference type="Rhea" id="RHEA:27978"/>
        <dbReference type="ChEBI" id="CHEBI:15377"/>
        <dbReference type="ChEBI" id="CHEBI:15378"/>
        <dbReference type="ChEBI" id="CHEBI:57527"/>
        <dbReference type="ChEBI" id="CHEBI:58115"/>
        <dbReference type="ChEBI" id="CHEBI:58409"/>
    </reaction>
</comment>